<feature type="active site" description="Proton donor" evidence="9">
    <location>
        <position position="327"/>
    </location>
</feature>
<dbReference type="PROSITE" id="PS00878">
    <property type="entry name" value="ODR_DC_2_1"/>
    <property type="match status" value="1"/>
</dbReference>
<evidence type="ECO:0000256" key="6">
    <source>
        <dbReference type="ARBA" id="ARBA00034115"/>
    </source>
</evidence>
<evidence type="ECO:0000256" key="1">
    <source>
        <dbReference type="ARBA" id="ARBA00001933"/>
    </source>
</evidence>
<dbReference type="GO" id="GO:0005737">
    <property type="term" value="C:cytoplasm"/>
    <property type="evidence" value="ECO:0007669"/>
    <property type="project" value="TreeGrafter"/>
</dbReference>
<accession>A0A9D1MR53</accession>
<dbReference type="InterPro" id="IPR022653">
    <property type="entry name" value="De-COase2_pyr-phos_BS"/>
</dbReference>
<dbReference type="InterPro" id="IPR009006">
    <property type="entry name" value="Ala_racemase/Decarboxylase_C"/>
</dbReference>
<comment type="similarity">
    <text evidence="2">Belongs to the Orn/Lys/Arg decarboxylase class-II family.</text>
</comment>
<dbReference type="AlphaFoldDB" id="A0A9D1MR53"/>
<keyword evidence="3" id="KW-0210">Decarboxylase</keyword>
<dbReference type="PRINTS" id="PR01182">
    <property type="entry name" value="ORNDCRBXLASE"/>
</dbReference>
<evidence type="ECO:0000259" key="10">
    <source>
        <dbReference type="Pfam" id="PF02784"/>
    </source>
</evidence>
<keyword evidence="4 9" id="KW-0663">Pyridoxal phosphate</keyword>
<evidence type="ECO:0000256" key="4">
    <source>
        <dbReference type="ARBA" id="ARBA00022898"/>
    </source>
</evidence>
<feature type="domain" description="Orn/DAP/Arg decarboxylase 2 N-terminal" evidence="10">
    <location>
        <begin position="31"/>
        <end position="263"/>
    </location>
</feature>
<evidence type="ECO:0000256" key="9">
    <source>
        <dbReference type="PIRSR" id="PIRSR600183-50"/>
    </source>
</evidence>
<dbReference type="Gene3D" id="3.20.20.10">
    <property type="entry name" value="Alanine racemase"/>
    <property type="match status" value="1"/>
</dbReference>
<keyword evidence="5" id="KW-0456">Lyase</keyword>
<dbReference type="FunFam" id="3.20.20.10:FF:000008">
    <property type="entry name" value="Ornithine decarboxylase"/>
    <property type="match status" value="1"/>
</dbReference>
<dbReference type="InterPro" id="IPR022657">
    <property type="entry name" value="De-COase2_CS"/>
</dbReference>
<name>A0A9D1MR53_9FIRM</name>
<dbReference type="PANTHER" id="PTHR11482">
    <property type="entry name" value="ARGININE/DIAMINOPIMELATE/ORNITHINE DECARBOXYLASE"/>
    <property type="match status" value="1"/>
</dbReference>
<dbReference type="Proteomes" id="UP000824099">
    <property type="component" value="Unassembled WGS sequence"/>
</dbReference>
<evidence type="ECO:0000313" key="11">
    <source>
        <dbReference type="EMBL" id="HIU64929.1"/>
    </source>
</evidence>
<dbReference type="InterPro" id="IPR029066">
    <property type="entry name" value="PLP-binding_barrel"/>
</dbReference>
<dbReference type="EMBL" id="DVNI01000134">
    <property type="protein sequence ID" value="HIU64929.1"/>
    <property type="molecule type" value="Genomic_DNA"/>
</dbReference>
<dbReference type="CDD" id="cd00622">
    <property type="entry name" value="PLPDE_III_ODC"/>
    <property type="match status" value="1"/>
</dbReference>
<evidence type="ECO:0000256" key="3">
    <source>
        <dbReference type="ARBA" id="ARBA00022793"/>
    </source>
</evidence>
<proteinExistence type="inferred from homology"/>
<dbReference type="Gene3D" id="2.40.37.10">
    <property type="entry name" value="Lyase, Ornithine Decarboxylase, Chain A, domain 1"/>
    <property type="match status" value="1"/>
</dbReference>
<gene>
    <name evidence="11" type="ORF">IAB06_07855</name>
</gene>
<comment type="caution">
    <text evidence="11">The sequence shown here is derived from an EMBL/GenBank/DDBJ whole genome shotgun (WGS) entry which is preliminary data.</text>
</comment>
<evidence type="ECO:0000256" key="5">
    <source>
        <dbReference type="ARBA" id="ARBA00023239"/>
    </source>
</evidence>
<evidence type="ECO:0000313" key="12">
    <source>
        <dbReference type="Proteomes" id="UP000824099"/>
    </source>
</evidence>
<dbReference type="SUPFAM" id="SSF50621">
    <property type="entry name" value="Alanine racemase C-terminal domain-like"/>
    <property type="match status" value="1"/>
</dbReference>
<organism evidence="11 12">
    <name type="scientific">Candidatus Avacidaminococcus intestinavium</name>
    <dbReference type="NCBI Taxonomy" id="2840684"/>
    <lineage>
        <taxon>Bacteria</taxon>
        <taxon>Bacillati</taxon>
        <taxon>Bacillota</taxon>
        <taxon>Negativicutes</taxon>
        <taxon>Acidaminococcales</taxon>
        <taxon>Acidaminococcaceae</taxon>
        <taxon>Acidaminococcaceae incertae sedis</taxon>
        <taxon>Candidatus Avacidaminococcus</taxon>
    </lineage>
</organism>
<dbReference type="PRINTS" id="PR01179">
    <property type="entry name" value="ODADCRBXLASE"/>
</dbReference>
<dbReference type="PROSITE" id="PS00879">
    <property type="entry name" value="ODR_DC_2_2"/>
    <property type="match status" value="1"/>
</dbReference>
<dbReference type="PANTHER" id="PTHR11482:SF6">
    <property type="entry name" value="ORNITHINE DECARBOXYLASE 1-RELATED"/>
    <property type="match status" value="1"/>
</dbReference>
<dbReference type="InterPro" id="IPR002433">
    <property type="entry name" value="Orn_de-COase"/>
</dbReference>
<reference evidence="11" key="1">
    <citation type="submission" date="2020-10" db="EMBL/GenBank/DDBJ databases">
        <authorList>
            <person name="Gilroy R."/>
        </authorList>
    </citation>
    <scope>NUCLEOTIDE SEQUENCE</scope>
    <source>
        <strain evidence="11">CHK160-1198</strain>
    </source>
</reference>
<dbReference type="SUPFAM" id="SSF51419">
    <property type="entry name" value="PLP-binding barrel"/>
    <property type="match status" value="1"/>
</dbReference>
<evidence type="ECO:0000256" key="7">
    <source>
        <dbReference type="ARBA" id="ARBA00034138"/>
    </source>
</evidence>
<dbReference type="InterPro" id="IPR022644">
    <property type="entry name" value="De-COase2_N"/>
</dbReference>
<dbReference type="Pfam" id="PF02784">
    <property type="entry name" value="Orn_Arg_deC_N"/>
    <property type="match status" value="1"/>
</dbReference>
<comment type="pathway">
    <text evidence="6">Amine and polyamine biosynthesis; putrescine biosynthesis via L-ornithine pathway; putrescine from L-ornithine: step 1/1.</text>
</comment>
<dbReference type="GO" id="GO:0033387">
    <property type="term" value="P:putrescine biosynthetic process from arginine, via ornithine"/>
    <property type="evidence" value="ECO:0007669"/>
    <property type="project" value="TreeGrafter"/>
</dbReference>
<sequence>MKNQPFFQLDKNAVEKLAANYDTPLLVLSLQQIERNYCFLTENLPGVKFYYAMKSNPDIHILQKMATLGASFDVASDGEINTLAELGVEGERMIYANPIKTAAGLAACNRAGVARMTFDNKSEIEKMAKACPGATVLLRFRIDNSSAHVDLNKKFGAARSEAIELLLAAQQAGLDAAGICFHVGSQVMYAEPYLNALDLAREIFEEAKMQGLKLSILDIGGGFPIPEPKVKFNLKEILGQVRARLEEDFAGVEILAEPGRFICGTAVNLITRVIGVSERNGQVWYFLDDGLYGSFSGVLFDQWDYKLLSFKESTETEIEATFAGPSCDSLDVMFRGKLTVPLALDDLLLVPACGAYSSASATVFNGFSKTKIIVWEEACKLLALEDVLARAV</sequence>
<dbReference type="EC" id="4.1.1.17" evidence="7"/>
<reference evidence="11" key="2">
    <citation type="journal article" date="2021" name="PeerJ">
        <title>Extensive microbial diversity within the chicken gut microbiome revealed by metagenomics and culture.</title>
        <authorList>
            <person name="Gilroy R."/>
            <person name="Ravi A."/>
            <person name="Getino M."/>
            <person name="Pursley I."/>
            <person name="Horton D.L."/>
            <person name="Alikhan N.F."/>
            <person name="Baker D."/>
            <person name="Gharbi K."/>
            <person name="Hall N."/>
            <person name="Watson M."/>
            <person name="Adriaenssens E.M."/>
            <person name="Foster-Nyarko E."/>
            <person name="Jarju S."/>
            <person name="Secka A."/>
            <person name="Antonio M."/>
            <person name="Oren A."/>
            <person name="Chaudhuri R.R."/>
            <person name="La Ragione R."/>
            <person name="Hildebrand F."/>
            <person name="Pallen M.J."/>
        </authorList>
    </citation>
    <scope>NUCLEOTIDE SEQUENCE</scope>
    <source>
        <strain evidence="11">CHK160-1198</strain>
    </source>
</reference>
<protein>
    <recommendedName>
        <fullName evidence="7">ornithine decarboxylase</fullName>
        <ecNumber evidence="7">4.1.1.17</ecNumber>
    </recommendedName>
</protein>
<comment type="catalytic activity">
    <reaction evidence="8">
        <text>L-ornithine + H(+) = putrescine + CO2</text>
        <dbReference type="Rhea" id="RHEA:22964"/>
        <dbReference type="ChEBI" id="CHEBI:15378"/>
        <dbReference type="ChEBI" id="CHEBI:16526"/>
        <dbReference type="ChEBI" id="CHEBI:46911"/>
        <dbReference type="ChEBI" id="CHEBI:326268"/>
        <dbReference type="EC" id="4.1.1.17"/>
    </reaction>
</comment>
<feature type="modified residue" description="N6-(pyridoxal phosphate)lysine" evidence="9">
    <location>
        <position position="54"/>
    </location>
</feature>
<dbReference type="GO" id="GO:0004586">
    <property type="term" value="F:ornithine decarboxylase activity"/>
    <property type="evidence" value="ECO:0007669"/>
    <property type="project" value="UniProtKB-EC"/>
</dbReference>
<comment type="cofactor">
    <cofactor evidence="1 9">
        <name>pyridoxal 5'-phosphate</name>
        <dbReference type="ChEBI" id="CHEBI:597326"/>
    </cofactor>
</comment>
<dbReference type="InterPro" id="IPR000183">
    <property type="entry name" value="Orn/DAP/Arg_de-COase"/>
</dbReference>
<evidence type="ECO:0000256" key="2">
    <source>
        <dbReference type="ARBA" id="ARBA00008872"/>
    </source>
</evidence>
<evidence type="ECO:0000256" key="8">
    <source>
        <dbReference type="ARBA" id="ARBA00049127"/>
    </source>
</evidence>